<gene>
    <name evidence="3" type="ORF">Dsin_014142</name>
</gene>
<dbReference type="InterPro" id="IPR027417">
    <property type="entry name" value="P-loop_NTPase"/>
</dbReference>
<dbReference type="PANTHER" id="PTHR24223">
    <property type="entry name" value="ATP-BINDING CASSETTE SUB-FAMILY C"/>
    <property type="match status" value="1"/>
</dbReference>
<keyword evidence="4" id="KW-1185">Reference proteome</keyword>
<keyword evidence="1" id="KW-0547">Nucleotide-binding</keyword>
<dbReference type="GO" id="GO:0042626">
    <property type="term" value="F:ATPase-coupled transmembrane transporter activity"/>
    <property type="evidence" value="ECO:0007669"/>
    <property type="project" value="TreeGrafter"/>
</dbReference>
<name>A0AAE0ALN6_9ROSI</name>
<evidence type="ECO:0000313" key="4">
    <source>
        <dbReference type="Proteomes" id="UP001281410"/>
    </source>
</evidence>
<reference evidence="3" key="1">
    <citation type="journal article" date="2023" name="Plant J.">
        <title>Genome sequences and population genomics provide insights into the demographic history, inbreeding, and mutation load of two 'living fossil' tree species of Dipteronia.</title>
        <authorList>
            <person name="Feng Y."/>
            <person name="Comes H.P."/>
            <person name="Chen J."/>
            <person name="Zhu S."/>
            <person name="Lu R."/>
            <person name="Zhang X."/>
            <person name="Li P."/>
            <person name="Qiu J."/>
            <person name="Olsen K.M."/>
            <person name="Qiu Y."/>
        </authorList>
    </citation>
    <scope>NUCLEOTIDE SEQUENCE</scope>
    <source>
        <strain evidence="3">NBL</strain>
    </source>
</reference>
<sequence length="92" mass="10122">MNMDPLGMYPDHEIWEAPEQCQLKAIVSSLLKLLDSSDEATASIDSATDAILHNTIRKEFLGCTVAHRVPTITDSDMVMVLSDGMFSFTTCV</sequence>
<dbReference type="EMBL" id="JANJYJ010000004">
    <property type="protein sequence ID" value="KAK3220172.1"/>
    <property type="molecule type" value="Genomic_DNA"/>
</dbReference>
<evidence type="ECO:0000256" key="2">
    <source>
        <dbReference type="ARBA" id="ARBA00022840"/>
    </source>
</evidence>
<protein>
    <submittedName>
        <fullName evidence="3">Uncharacterized protein</fullName>
    </submittedName>
</protein>
<keyword evidence="2" id="KW-0067">ATP-binding</keyword>
<organism evidence="3 4">
    <name type="scientific">Dipteronia sinensis</name>
    <dbReference type="NCBI Taxonomy" id="43782"/>
    <lineage>
        <taxon>Eukaryota</taxon>
        <taxon>Viridiplantae</taxon>
        <taxon>Streptophyta</taxon>
        <taxon>Embryophyta</taxon>
        <taxon>Tracheophyta</taxon>
        <taxon>Spermatophyta</taxon>
        <taxon>Magnoliopsida</taxon>
        <taxon>eudicotyledons</taxon>
        <taxon>Gunneridae</taxon>
        <taxon>Pentapetalae</taxon>
        <taxon>rosids</taxon>
        <taxon>malvids</taxon>
        <taxon>Sapindales</taxon>
        <taxon>Sapindaceae</taxon>
        <taxon>Hippocastanoideae</taxon>
        <taxon>Acereae</taxon>
        <taxon>Dipteronia</taxon>
    </lineage>
</organism>
<dbReference type="InterPro" id="IPR050173">
    <property type="entry name" value="ABC_transporter_C-like"/>
</dbReference>
<evidence type="ECO:0000313" key="3">
    <source>
        <dbReference type="EMBL" id="KAK3220172.1"/>
    </source>
</evidence>
<proteinExistence type="predicted"/>
<dbReference type="SUPFAM" id="SSF52540">
    <property type="entry name" value="P-loop containing nucleoside triphosphate hydrolases"/>
    <property type="match status" value="1"/>
</dbReference>
<accession>A0AAE0ALN6</accession>
<comment type="caution">
    <text evidence="3">The sequence shown here is derived from an EMBL/GenBank/DDBJ whole genome shotgun (WGS) entry which is preliminary data.</text>
</comment>
<dbReference type="AlphaFoldDB" id="A0AAE0ALN6"/>
<dbReference type="GO" id="GO:0005524">
    <property type="term" value="F:ATP binding"/>
    <property type="evidence" value="ECO:0007669"/>
    <property type="project" value="UniProtKB-KW"/>
</dbReference>
<dbReference type="Gene3D" id="3.40.50.300">
    <property type="entry name" value="P-loop containing nucleotide triphosphate hydrolases"/>
    <property type="match status" value="1"/>
</dbReference>
<dbReference type="GO" id="GO:0016020">
    <property type="term" value="C:membrane"/>
    <property type="evidence" value="ECO:0007669"/>
    <property type="project" value="TreeGrafter"/>
</dbReference>
<evidence type="ECO:0000256" key="1">
    <source>
        <dbReference type="ARBA" id="ARBA00022741"/>
    </source>
</evidence>
<dbReference type="Proteomes" id="UP001281410">
    <property type="component" value="Unassembled WGS sequence"/>
</dbReference>
<dbReference type="PANTHER" id="PTHR24223:SF108">
    <property type="entry name" value="ABC TRANSPORTER C FAMILY MEMBER 8"/>
    <property type="match status" value="1"/>
</dbReference>